<organism evidence="2 3">
    <name type="scientific">Streptomyces longisporus</name>
    <dbReference type="NCBI Taxonomy" id="1948"/>
    <lineage>
        <taxon>Bacteria</taxon>
        <taxon>Bacillati</taxon>
        <taxon>Actinomycetota</taxon>
        <taxon>Actinomycetes</taxon>
        <taxon>Kitasatosporales</taxon>
        <taxon>Streptomycetaceae</taxon>
        <taxon>Streptomyces</taxon>
    </lineage>
</organism>
<keyword evidence="1" id="KW-1133">Transmembrane helix</keyword>
<keyword evidence="1" id="KW-0812">Transmembrane</keyword>
<evidence type="ECO:0000256" key="1">
    <source>
        <dbReference type="SAM" id="Phobius"/>
    </source>
</evidence>
<dbReference type="Proteomes" id="UP001501777">
    <property type="component" value="Unassembled WGS sequence"/>
</dbReference>
<proteinExistence type="predicted"/>
<keyword evidence="1" id="KW-0472">Membrane</keyword>
<feature type="transmembrane region" description="Helical" evidence="1">
    <location>
        <begin position="132"/>
        <end position="149"/>
    </location>
</feature>
<keyword evidence="3" id="KW-1185">Reference proteome</keyword>
<feature type="transmembrane region" description="Helical" evidence="1">
    <location>
        <begin position="85"/>
        <end position="103"/>
    </location>
</feature>
<evidence type="ECO:0000313" key="3">
    <source>
        <dbReference type="Proteomes" id="UP001501777"/>
    </source>
</evidence>
<name>A0ABP6ATT9_STRLO</name>
<reference evidence="3" key="1">
    <citation type="journal article" date="2019" name="Int. J. Syst. Evol. Microbiol.">
        <title>The Global Catalogue of Microorganisms (GCM) 10K type strain sequencing project: providing services to taxonomists for standard genome sequencing and annotation.</title>
        <authorList>
            <consortium name="The Broad Institute Genomics Platform"/>
            <consortium name="The Broad Institute Genome Sequencing Center for Infectious Disease"/>
            <person name="Wu L."/>
            <person name="Ma J."/>
        </authorList>
    </citation>
    <scope>NUCLEOTIDE SEQUENCE [LARGE SCALE GENOMIC DNA]</scope>
    <source>
        <strain evidence="3">JCM 4395</strain>
    </source>
</reference>
<feature type="transmembrane region" description="Helical" evidence="1">
    <location>
        <begin position="54"/>
        <end position="79"/>
    </location>
</feature>
<comment type="caution">
    <text evidence="2">The sequence shown here is derived from an EMBL/GenBank/DDBJ whole genome shotgun (WGS) entry which is preliminary data.</text>
</comment>
<accession>A0ABP6ATT9</accession>
<evidence type="ECO:0000313" key="2">
    <source>
        <dbReference type="EMBL" id="GAA2522805.1"/>
    </source>
</evidence>
<protein>
    <submittedName>
        <fullName evidence="2">Uncharacterized protein</fullName>
    </submittedName>
</protein>
<gene>
    <name evidence="2" type="ORF">GCM10010276_87350</name>
</gene>
<dbReference type="EMBL" id="BAAASG010000029">
    <property type="protein sequence ID" value="GAA2522805.1"/>
    <property type="molecule type" value="Genomic_DNA"/>
</dbReference>
<sequence>MAPYQLGLALGQWTVWIAMALAAVWVGTGRWRYHPRPEGRSADEVAAVAQRRSWIVNCSILAVAALWILTDCVISMGIAFGHWTVWIAIALALAAVWVGTGRWRYHPRPEGRSADEVAAVAQRQSRMVKRSTLTLVALWILTNVVSIWAS</sequence>
<feature type="transmembrane region" description="Helical" evidence="1">
    <location>
        <begin position="13"/>
        <end position="33"/>
    </location>
</feature>